<dbReference type="Gene3D" id="3.40.50.300">
    <property type="entry name" value="P-loop containing nucleotide triphosphate hydrolases"/>
    <property type="match status" value="1"/>
</dbReference>
<comment type="caution">
    <text evidence="1">The sequence shown here is derived from an EMBL/GenBank/DDBJ whole genome shotgun (WGS) entry which is preliminary data.</text>
</comment>
<dbReference type="SUPFAM" id="SSF52540">
    <property type="entry name" value="P-loop containing nucleoside triphosphate hydrolases"/>
    <property type="match status" value="1"/>
</dbReference>
<evidence type="ECO:0000313" key="2">
    <source>
        <dbReference type="Proteomes" id="UP000249066"/>
    </source>
</evidence>
<accession>A0A2W5A2C5</accession>
<organism evidence="1 2">
    <name type="scientific">Sphingomonas sanxanigenens</name>
    <dbReference type="NCBI Taxonomy" id="397260"/>
    <lineage>
        <taxon>Bacteria</taxon>
        <taxon>Pseudomonadati</taxon>
        <taxon>Pseudomonadota</taxon>
        <taxon>Alphaproteobacteria</taxon>
        <taxon>Sphingomonadales</taxon>
        <taxon>Sphingomonadaceae</taxon>
        <taxon>Sphingomonas</taxon>
    </lineage>
</organism>
<name>A0A2W5A2C5_9SPHN</name>
<sequence length="232" mass="25424">MPEAGLAPLIAIVGSDGSGKSTVAGDILKELRAGGRRVELCYLGLGTGDLGNRIKQWPMIGRLIESFLSKKAGQARDENARIPGLLTALVIYRYSLVRKRRFMRMLELRRQGVTVLTDRYPQVEVPGYYDGPGLSAARAEGWAIARLAAKERAIYQWMASYRPDLIVRLNVDADTALARKPDHARALIERKVAITPTLSFNGAHIVDLDATRPYAEVLADARATIAAALRGK</sequence>
<proteinExistence type="predicted"/>
<evidence type="ECO:0008006" key="3">
    <source>
        <dbReference type="Google" id="ProtNLM"/>
    </source>
</evidence>
<dbReference type="EMBL" id="QFNN01000084">
    <property type="protein sequence ID" value="PZO88683.1"/>
    <property type="molecule type" value="Genomic_DNA"/>
</dbReference>
<dbReference type="Proteomes" id="UP000249066">
    <property type="component" value="Unassembled WGS sequence"/>
</dbReference>
<protein>
    <recommendedName>
        <fullName evidence="3">Thymidylate kinase</fullName>
    </recommendedName>
</protein>
<dbReference type="AlphaFoldDB" id="A0A2W5A2C5"/>
<gene>
    <name evidence="1" type="ORF">DI623_12210</name>
</gene>
<evidence type="ECO:0000313" key="1">
    <source>
        <dbReference type="EMBL" id="PZO88683.1"/>
    </source>
</evidence>
<reference evidence="1 2" key="1">
    <citation type="submission" date="2017-08" db="EMBL/GenBank/DDBJ databases">
        <title>Infants hospitalized years apart are colonized by the same room-sourced microbial strains.</title>
        <authorList>
            <person name="Brooks B."/>
            <person name="Olm M.R."/>
            <person name="Firek B.A."/>
            <person name="Baker R."/>
            <person name="Thomas B.C."/>
            <person name="Morowitz M.J."/>
            <person name="Banfield J.F."/>
        </authorList>
    </citation>
    <scope>NUCLEOTIDE SEQUENCE [LARGE SCALE GENOMIC DNA]</scope>
    <source>
        <strain evidence="1">S2_018_000_R2_101</strain>
    </source>
</reference>
<dbReference type="InterPro" id="IPR027417">
    <property type="entry name" value="P-loop_NTPase"/>
</dbReference>